<dbReference type="SUPFAM" id="SSF46689">
    <property type="entry name" value="Homeodomain-like"/>
    <property type="match status" value="1"/>
</dbReference>
<dbReference type="Proteomes" id="UP001596163">
    <property type="component" value="Unassembled WGS sequence"/>
</dbReference>
<feature type="domain" description="HTH araC/xylS-type" evidence="4">
    <location>
        <begin position="83"/>
        <end position="183"/>
    </location>
</feature>
<name>A0ABW0BSE2_9BACT</name>
<dbReference type="PANTHER" id="PTHR43280:SF28">
    <property type="entry name" value="HTH-TYPE TRANSCRIPTIONAL ACTIVATOR RHAS"/>
    <property type="match status" value="1"/>
</dbReference>
<keyword evidence="3" id="KW-0804">Transcription</keyword>
<reference evidence="6" key="1">
    <citation type="journal article" date="2019" name="Int. J. Syst. Evol. Microbiol.">
        <title>The Global Catalogue of Microorganisms (GCM) 10K type strain sequencing project: providing services to taxonomists for standard genome sequencing and annotation.</title>
        <authorList>
            <consortium name="The Broad Institute Genomics Platform"/>
            <consortium name="The Broad Institute Genome Sequencing Center for Infectious Disease"/>
            <person name="Wu L."/>
            <person name="Ma J."/>
        </authorList>
    </citation>
    <scope>NUCLEOTIDE SEQUENCE [LARGE SCALE GENOMIC DNA]</scope>
    <source>
        <strain evidence="6">CGMCC 1.7030</strain>
    </source>
</reference>
<dbReference type="PROSITE" id="PS01124">
    <property type="entry name" value="HTH_ARAC_FAMILY_2"/>
    <property type="match status" value="1"/>
</dbReference>
<evidence type="ECO:0000256" key="2">
    <source>
        <dbReference type="ARBA" id="ARBA00023125"/>
    </source>
</evidence>
<dbReference type="RefSeq" id="WP_377912616.1">
    <property type="nucleotide sequence ID" value="NZ_JBHSKS010000002.1"/>
</dbReference>
<dbReference type="Gene3D" id="1.10.10.60">
    <property type="entry name" value="Homeodomain-like"/>
    <property type="match status" value="1"/>
</dbReference>
<evidence type="ECO:0000256" key="3">
    <source>
        <dbReference type="ARBA" id="ARBA00023163"/>
    </source>
</evidence>
<evidence type="ECO:0000313" key="5">
    <source>
        <dbReference type="EMBL" id="MFC5190772.1"/>
    </source>
</evidence>
<protein>
    <submittedName>
        <fullName evidence="5">Helix-turn-helix domain-containing protein</fullName>
    </submittedName>
</protein>
<keyword evidence="2" id="KW-0238">DNA-binding</keyword>
<sequence length="194" mass="21881">MSLEKKNSESVFRIKNMVCPRCIEAVEHVFSSMGKSVSVTLGHAVTVTPMTLEEKELVANKLKEKGFELLEDGKSALISQIKTKIVELVHHRDNEMNENLSTQLSKALNQDYASLSRLFSAVEGVTIERYFTKQKVEKVKELLFYGEMTLSEISFQMGYSSVAYLSAQFKKETGLTPREFKSSGKAKRKGLDEI</sequence>
<evidence type="ECO:0000313" key="6">
    <source>
        <dbReference type="Proteomes" id="UP001596163"/>
    </source>
</evidence>
<dbReference type="PROSITE" id="PS00041">
    <property type="entry name" value="HTH_ARAC_FAMILY_1"/>
    <property type="match status" value="1"/>
</dbReference>
<dbReference type="Gene3D" id="3.30.70.100">
    <property type="match status" value="1"/>
</dbReference>
<dbReference type="SMART" id="SM00342">
    <property type="entry name" value="HTH_ARAC"/>
    <property type="match status" value="1"/>
</dbReference>
<comment type="caution">
    <text evidence="5">The sequence shown here is derived from an EMBL/GenBank/DDBJ whole genome shotgun (WGS) entry which is preliminary data.</text>
</comment>
<dbReference type="PANTHER" id="PTHR43280">
    <property type="entry name" value="ARAC-FAMILY TRANSCRIPTIONAL REGULATOR"/>
    <property type="match status" value="1"/>
</dbReference>
<dbReference type="InterPro" id="IPR018062">
    <property type="entry name" value="HTH_AraC-typ_CS"/>
</dbReference>
<keyword evidence="1" id="KW-0805">Transcription regulation</keyword>
<dbReference type="InterPro" id="IPR018060">
    <property type="entry name" value="HTH_AraC"/>
</dbReference>
<dbReference type="EMBL" id="JBHSKS010000002">
    <property type="protein sequence ID" value="MFC5190772.1"/>
    <property type="molecule type" value="Genomic_DNA"/>
</dbReference>
<proteinExistence type="predicted"/>
<accession>A0ABW0BSE2</accession>
<organism evidence="5 6">
    <name type="scientific">Algoriphagus aquatilis</name>
    <dbReference type="NCBI Taxonomy" id="490186"/>
    <lineage>
        <taxon>Bacteria</taxon>
        <taxon>Pseudomonadati</taxon>
        <taxon>Bacteroidota</taxon>
        <taxon>Cytophagia</taxon>
        <taxon>Cytophagales</taxon>
        <taxon>Cyclobacteriaceae</taxon>
        <taxon>Algoriphagus</taxon>
    </lineage>
</organism>
<dbReference type="InterPro" id="IPR009057">
    <property type="entry name" value="Homeodomain-like_sf"/>
</dbReference>
<dbReference type="SUPFAM" id="SSF55008">
    <property type="entry name" value="HMA, heavy metal-associated domain"/>
    <property type="match status" value="1"/>
</dbReference>
<evidence type="ECO:0000259" key="4">
    <source>
        <dbReference type="PROSITE" id="PS01124"/>
    </source>
</evidence>
<dbReference type="Pfam" id="PF12833">
    <property type="entry name" value="HTH_18"/>
    <property type="match status" value="1"/>
</dbReference>
<evidence type="ECO:0000256" key="1">
    <source>
        <dbReference type="ARBA" id="ARBA00023015"/>
    </source>
</evidence>
<gene>
    <name evidence="5" type="ORF">ACFPIK_03270</name>
</gene>
<dbReference type="InterPro" id="IPR036163">
    <property type="entry name" value="HMA_dom_sf"/>
</dbReference>
<keyword evidence="6" id="KW-1185">Reference proteome</keyword>